<dbReference type="Gene3D" id="3.40.50.300">
    <property type="entry name" value="P-loop containing nucleotide triphosphate hydrolases"/>
    <property type="match status" value="1"/>
</dbReference>
<dbReference type="SUPFAM" id="SSF111479">
    <property type="entry name" value="Fzo-like conserved region"/>
    <property type="match status" value="1"/>
</dbReference>
<evidence type="ECO:0000313" key="14">
    <source>
        <dbReference type="Proteomes" id="UP000694395"/>
    </source>
</evidence>
<dbReference type="PANTHER" id="PTHR10465:SF2">
    <property type="entry name" value="MITOFUSIN-1"/>
    <property type="match status" value="1"/>
</dbReference>
<evidence type="ECO:0000256" key="4">
    <source>
        <dbReference type="ARBA" id="ARBA00022787"/>
    </source>
</evidence>
<gene>
    <name evidence="13" type="primary">mfn1a</name>
</gene>
<dbReference type="InterPro" id="IPR027417">
    <property type="entry name" value="P-loop_NTPase"/>
</dbReference>
<sequence length="689" mass="78426">KCYLSHAPNTTVKFEMDPGGPSPLMHFVVAKKTINGIFDQLLEYVKEGSEFVDETWRSADLEQVAVEEQCLEIQTCARKLATIREVLARRHMKVAFFGRTSNGKSTVINAMLRDRVLPSGIGHTTNCFLRVEGTDGEDAYLTTEGSDDRKSVKSVNQLAHALHMERSLDSGCQVKVFWPKSRCALLRDDLVIMDSPGTDVTSYLDSWIDKFCLDADVFVLVGNAESTLMNTVREKKLNHSFNSLENFKNVFLTKMSNLMDNELPQVRKQHMDRCVSFLVEELRVVRQEEAPGRIFFVSAKEVLSSRMHCAQGMPETGGALAEGFHERLREFQRFERTFEEFISHSAVKTKFEQHTLRAWQITEAIKAVMDAINIASAERKIFSLEDREDQKDRLEFVRGQLNRLTENIKEKINTITDEVAAKVDIRNHPRFCISENIRPLLPPDVQEQFHIHLPSRKFVLTYDLNLATLCADFQENIDFQFSLGWTALVSRFIGPSNAKRALTYHMPLHSLQNTSPTALQAQGGTSLQDHMVFSMATGVVSLTSRASMTVLVIGGVVWRSVGWRLIALSATLYGLLYLYEKLTWTNASRERALKQQFVEFAIHRLRAIIPFTSGSCSQQVHQELATTFAHLCQRVDLSEVELEGHIRLLSGRIQRLENVQRRSKTLRHRATDLESQLEAFSAQYLQNQC</sequence>
<dbReference type="GO" id="GO:0003924">
    <property type="term" value="F:GTPase activity"/>
    <property type="evidence" value="ECO:0007669"/>
    <property type="project" value="InterPro"/>
</dbReference>
<keyword evidence="5" id="KW-0378">Hydrolase</keyword>
<reference evidence="13" key="1">
    <citation type="submission" date="2020-07" db="EMBL/GenBank/DDBJ databases">
        <title>A long reads based de novo assembly of the rainbow trout Arlee double haploid line genome.</title>
        <authorList>
            <person name="Gao G."/>
            <person name="Palti Y."/>
        </authorList>
    </citation>
    <scope>NUCLEOTIDE SEQUENCE [LARGE SCALE GENOMIC DNA]</scope>
</reference>
<proteinExistence type="predicted"/>
<comment type="subcellular location">
    <subcellularLocation>
        <location evidence="1">Mitochondrion outer membrane</location>
        <topology evidence="1">Multi-pass membrane protein</topology>
    </subcellularLocation>
</comment>
<accession>A0A8C7SUS9</accession>
<keyword evidence="4" id="KW-1000">Mitochondrion outer membrane</keyword>
<dbReference type="Pfam" id="PF04799">
    <property type="entry name" value="Fzo_mitofusin"/>
    <property type="match status" value="1"/>
</dbReference>
<dbReference type="GeneTree" id="ENSGT00390000013727"/>
<evidence type="ECO:0000259" key="12">
    <source>
        <dbReference type="PROSITE" id="PS51718"/>
    </source>
</evidence>
<dbReference type="PANTHER" id="PTHR10465">
    <property type="entry name" value="TRANSMEMBRANE GTPASE FZO1"/>
    <property type="match status" value="1"/>
</dbReference>
<reference evidence="13" key="3">
    <citation type="submission" date="2025-09" db="UniProtKB">
        <authorList>
            <consortium name="Ensembl"/>
        </authorList>
    </citation>
    <scope>IDENTIFICATION</scope>
</reference>
<dbReference type="InterPro" id="IPR045063">
    <property type="entry name" value="Dynamin_N"/>
</dbReference>
<dbReference type="PROSITE" id="PS51718">
    <property type="entry name" value="G_DYNAMIN_2"/>
    <property type="match status" value="1"/>
</dbReference>
<name>A0A8C7SUS9_ONCMY</name>
<dbReference type="GO" id="GO:0005741">
    <property type="term" value="C:mitochondrial outer membrane"/>
    <property type="evidence" value="ECO:0007669"/>
    <property type="project" value="UniProtKB-SubCell"/>
</dbReference>
<keyword evidence="14" id="KW-1185">Reference proteome</keyword>
<evidence type="ECO:0000256" key="8">
    <source>
        <dbReference type="ARBA" id="ARBA00023128"/>
    </source>
</evidence>
<dbReference type="GO" id="GO:0008053">
    <property type="term" value="P:mitochondrial fusion"/>
    <property type="evidence" value="ECO:0007669"/>
    <property type="project" value="InterPro"/>
</dbReference>
<evidence type="ECO:0000256" key="11">
    <source>
        <dbReference type="SAM" id="Coils"/>
    </source>
</evidence>
<feature type="coiled-coil region" evidence="11">
    <location>
        <begin position="387"/>
        <end position="414"/>
    </location>
</feature>
<dbReference type="InterPro" id="IPR006884">
    <property type="entry name" value="Fzo/mitofusin_HR2"/>
</dbReference>
<evidence type="ECO:0000256" key="2">
    <source>
        <dbReference type="ARBA" id="ARBA00022692"/>
    </source>
</evidence>
<dbReference type="Ensembl" id="ENSOMYT00000076107.2">
    <property type="protein sequence ID" value="ENSOMYP00000069886.2"/>
    <property type="gene ID" value="ENSOMYG00000030791.2"/>
</dbReference>
<protein>
    <recommendedName>
        <fullName evidence="12">Dynamin-type G domain-containing protein</fullName>
    </recommendedName>
</protein>
<dbReference type="Proteomes" id="UP000694395">
    <property type="component" value="Chromosome 8"/>
</dbReference>
<evidence type="ECO:0000256" key="10">
    <source>
        <dbReference type="ARBA" id="ARBA00023136"/>
    </source>
</evidence>
<keyword evidence="10" id="KW-0472">Membrane</keyword>
<dbReference type="SUPFAM" id="SSF52540">
    <property type="entry name" value="P-loop containing nucleoside triphosphate hydrolases"/>
    <property type="match status" value="1"/>
</dbReference>
<keyword evidence="3" id="KW-0547">Nucleotide-binding</keyword>
<evidence type="ECO:0000256" key="6">
    <source>
        <dbReference type="ARBA" id="ARBA00022989"/>
    </source>
</evidence>
<evidence type="ECO:0000256" key="9">
    <source>
        <dbReference type="ARBA" id="ARBA00023134"/>
    </source>
</evidence>
<evidence type="ECO:0000256" key="5">
    <source>
        <dbReference type="ARBA" id="ARBA00022801"/>
    </source>
</evidence>
<dbReference type="Gene3D" id="1.20.5.110">
    <property type="match status" value="1"/>
</dbReference>
<dbReference type="InterPro" id="IPR027094">
    <property type="entry name" value="Mitofusin_fam"/>
</dbReference>
<keyword evidence="9" id="KW-0342">GTP-binding</keyword>
<keyword evidence="8" id="KW-0496">Mitochondrion</keyword>
<keyword evidence="6" id="KW-1133">Transmembrane helix</keyword>
<dbReference type="Pfam" id="PF00350">
    <property type="entry name" value="Dynamin_N"/>
    <property type="match status" value="1"/>
</dbReference>
<feature type="domain" description="Dynamin-type G" evidence="12">
    <location>
        <begin position="88"/>
        <end position="335"/>
    </location>
</feature>
<dbReference type="FunFam" id="3.40.50.300:FF:002843">
    <property type="entry name" value="Mitofusin 2"/>
    <property type="match status" value="1"/>
</dbReference>
<dbReference type="GO" id="GO:0051646">
    <property type="term" value="P:mitochondrion localization"/>
    <property type="evidence" value="ECO:0007669"/>
    <property type="project" value="TreeGrafter"/>
</dbReference>
<evidence type="ECO:0000256" key="7">
    <source>
        <dbReference type="ARBA" id="ARBA00023054"/>
    </source>
</evidence>
<evidence type="ECO:0000256" key="1">
    <source>
        <dbReference type="ARBA" id="ARBA00004374"/>
    </source>
</evidence>
<dbReference type="GO" id="GO:0005525">
    <property type="term" value="F:GTP binding"/>
    <property type="evidence" value="ECO:0007669"/>
    <property type="project" value="UniProtKB-KW"/>
</dbReference>
<keyword evidence="2" id="KW-0812">Transmembrane</keyword>
<organism evidence="13 14">
    <name type="scientific">Oncorhynchus mykiss</name>
    <name type="common">Rainbow trout</name>
    <name type="synonym">Salmo gairdneri</name>
    <dbReference type="NCBI Taxonomy" id="8022"/>
    <lineage>
        <taxon>Eukaryota</taxon>
        <taxon>Metazoa</taxon>
        <taxon>Chordata</taxon>
        <taxon>Craniata</taxon>
        <taxon>Vertebrata</taxon>
        <taxon>Euteleostomi</taxon>
        <taxon>Actinopterygii</taxon>
        <taxon>Neopterygii</taxon>
        <taxon>Teleostei</taxon>
        <taxon>Protacanthopterygii</taxon>
        <taxon>Salmoniformes</taxon>
        <taxon>Salmonidae</taxon>
        <taxon>Salmoninae</taxon>
        <taxon>Oncorhynchus</taxon>
    </lineage>
</organism>
<reference evidence="13" key="2">
    <citation type="submission" date="2025-08" db="UniProtKB">
        <authorList>
            <consortium name="Ensembl"/>
        </authorList>
    </citation>
    <scope>IDENTIFICATION</scope>
</reference>
<evidence type="ECO:0000313" key="13">
    <source>
        <dbReference type="Ensembl" id="ENSOMYP00000069886.2"/>
    </source>
</evidence>
<dbReference type="InterPro" id="IPR030381">
    <property type="entry name" value="G_DYNAMIN_dom"/>
</dbReference>
<keyword evidence="7 11" id="KW-0175">Coiled coil</keyword>
<evidence type="ECO:0000256" key="3">
    <source>
        <dbReference type="ARBA" id="ARBA00022741"/>
    </source>
</evidence>
<dbReference type="AlphaFoldDB" id="A0A8C7SUS9"/>